<dbReference type="HOGENOM" id="CLU_3227977_0_0_2"/>
<evidence type="ECO:0000313" key="1">
    <source>
        <dbReference type="EMBL" id="AFA38560.1"/>
    </source>
</evidence>
<dbReference type="KEGG" id="pog:Pogu_0533"/>
<accession>H6Q796</accession>
<keyword evidence="2" id="KW-1185">Reference proteome</keyword>
<name>H6Q796_PYROT</name>
<protein>
    <submittedName>
        <fullName evidence="1">Uncharacterized protein</fullName>
    </submittedName>
</protein>
<gene>
    <name evidence="1" type="ordered locus">Pogu_0533</name>
</gene>
<sequence length="43" mass="4515">MATPADVVYTVLKEVETALSEGSPVVLVRLGHTTSAATIETTR</sequence>
<dbReference type="eggNOG" id="arCOG12851">
    <property type="taxonomic scope" value="Archaea"/>
</dbReference>
<proteinExistence type="predicted"/>
<reference evidence="1 2" key="1">
    <citation type="journal article" date="2012" name="Stand. Genomic Sci.">
        <title>Complete genome sequence of Pyrobaculum oguniense.</title>
        <authorList>
            <person name="Bernick D.L."/>
            <person name="Karplus K."/>
            <person name="Lui L.M."/>
            <person name="Coker J.K."/>
            <person name="Murphy J.N."/>
            <person name="Chan P.P."/>
            <person name="Cozen A.E."/>
            <person name="Lowe T.M."/>
        </authorList>
    </citation>
    <scope>NUCLEOTIDE SEQUENCE [LARGE SCALE GENOMIC DNA]</scope>
    <source>
        <strain evidence="1 2">TE7</strain>
    </source>
</reference>
<dbReference type="Proteomes" id="UP000009062">
    <property type="component" value="Chromosome"/>
</dbReference>
<organism evidence="1 2">
    <name type="scientific">Pyrobaculum oguniense (strain DSM 13380 / JCM 10595 / TE7)</name>
    <dbReference type="NCBI Taxonomy" id="698757"/>
    <lineage>
        <taxon>Archaea</taxon>
        <taxon>Thermoproteota</taxon>
        <taxon>Thermoprotei</taxon>
        <taxon>Thermoproteales</taxon>
        <taxon>Thermoproteaceae</taxon>
        <taxon>Pyrobaculum</taxon>
    </lineage>
</organism>
<evidence type="ECO:0000313" key="2">
    <source>
        <dbReference type="Proteomes" id="UP000009062"/>
    </source>
</evidence>
<dbReference type="AlphaFoldDB" id="H6Q796"/>
<dbReference type="EMBL" id="CP003316">
    <property type="protein sequence ID" value="AFA38560.1"/>
    <property type="molecule type" value="Genomic_DNA"/>
</dbReference>